<protein>
    <submittedName>
        <fullName evidence="1">Uncharacterized protein</fullName>
    </submittedName>
</protein>
<evidence type="ECO:0000313" key="2">
    <source>
        <dbReference type="Proteomes" id="UP000594463"/>
    </source>
</evidence>
<proteinExistence type="predicted"/>
<dbReference type="KEGG" id="alam:RT761_00838"/>
<dbReference type="EMBL" id="CP065383">
    <property type="protein sequence ID" value="QPM67629.1"/>
    <property type="molecule type" value="Genomic_DNA"/>
</dbReference>
<accession>A0A7T1AKL4</accession>
<dbReference type="RefSeq" id="WP_218112820.1">
    <property type="nucleotide sequence ID" value="NZ_CP065383.1"/>
</dbReference>
<dbReference type="Proteomes" id="UP000594463">
    <property type="component" value="Chromosome"/>
</dbReference>
<reference evidence="1 2" key="1">
    <citation type="journal article" date="2021" name="Nat. Commun.">
        <title>Isolation of a member of the candidate phylum Atribacteria reveals a unique cell membrane structure.</title>
        <authorList>
            <person name="Taiki K."/>
            <person name="Nobu M.K."/>
            <person name="Kusada H."/>
            <person name="Meng X.-Y."/>
            <person name="Hosoki N."/>
            <person name="Uematsu K."/>
            <person name="Yoshioka H."/>
            <person name="Kamagata Y."/>
            <person name="Tamaki H."/>
        </authorList>
    </citation>
    <scope>NUCLEOTIDE SEQUENCE [LARGE SCALE GENOMIC DNA]</scope>
    <source>
        <strain evidence="1 2">RT761</strain>
    </source>
</reference>
<dbReference type="AlphaFoldDB" id="A0A7T1AKL4"/>
<evidence type="ECO:0000313" key="1">
    <source>
        <dbReference type="EMBL" id="QPM67629.1"/>
    </source>
</evidence>
<gene>
    <name evidence="1" type="ORF">RT761_00838</name>
</gene>
<keyword evidence="2" id="KW-1185">Reference proteome</keyword>
<organism evidence="1 2">
    <name type="scientific">Atribacter laminatus</name>
    <dbReference type="NCBI Taxonomy" id="2847778"/>
    <lineage>
        <taxon>Bacteria</taxon>
        <taxon>Pseudomonadati</taxon>
        <taxon>Atribacterota</taxon>
        <taxon>Atribacteria</taxon>
        <taxon>Atribacterales</taxon>
        <taxon>Atribacteraceae</taxon>
        <taxon>Atribacter</taxon>
    </lineage>
</organism>
<sequence length="294" mass="33676">MERNLLKCIVVLVILLFSSGPSCSIEEGPAVWLFAAQPERYFPAFFEIHLKRILSVSQLQTINLYSKHPGELEKNINSKMSLARIIIIMDFSEELTDVFFQKCKNIEFQETPFLITWNCALTKFPNYFHPVPIIIHWELVSKKLQSLLSGYQSPVFIVHRNESYIQDFLMSSQNHLQYQLIFDDNKPYHSPSSQMVYLTSHEDIMKEYLSYSHDIICFDSSTLTLSEIQAGHVLAAIDFKPSRLAAQISDFLSNNANKSALTLTPLLILPNSLSESDAYEVLGRCFMCGNDQTQ</sequence>
<name>A0A7T1AKL4_ATRLM</name>